<feature type="non-terminal residue" evidence="2">
    <location>
        <position position="1"/>
    </location>
</feature>
<feature type="non-terminal residue" evidence="2">
    <location>
        <position position="95"/>
    </location>
</feature>
<proteinExistence type="predicted"/>
<accession>A0A060CB90</accession>
<dbReference type="InterPro" id="IPR017853">
    <property type="entry name" value="GH"/>
</dbReference>
<evidence type="ECO:0000313" key="2">
    <source>
        <dbReference type="EMBL" id="AIA93898.1"/>
    </source>
</evidence>
<protein>
    <submittedName>
        <fullName evidence="2">CAZy families GH13|CBM20 protein</fullName>
    </submittedName>
</protein>
<sequence>EPHRDRHLLGRTSPTAGTFVTNHDTERNGQTMNYTYGQDYLLGEAFMLAHPFGTPSSYTGLPLQRLRRTAAARRRRLRRRRELRLGRVHLHPPVP</sequence>
<evidence type="ECO:0000256" key="1">
    <source>
        <dbReference type="SAM" id="MobiDB-lite"/>
    </source>
</evidence>
<dbReference type="EMBL" id="KF126550">
    <property type="protein sequence ID" value="AIA93898.1"/>
    <property type="molecule type" value="Genomic_DNA"/>
</dbReference>
<dbReference type="SUPFAM" id="SSF51445">
    <property type="entry name" value="(Trans)glycosidases"/>
    <property type="match status" value="1"/>
</dbReference>
<feature type="compositionally biased region" description="Polar residues" evidence="1">
    <location>
        <begin position="12"/>
        <end position="26"/>
    </location>
</feature>
<name>A0A060CB90_9MICC</name>
<organism evidence="2">
    <name type="scientific">uncultured Arthrobacter sp</name>
    <dbReference type="NCBI Taxonomy" id="114050"/>
    <lineage>
        <taxon>Bacteria</taxon>
        <taxon>Bacillati</taxon>
        <taxon>Actinomycetota</taxon>
        <taxon>Actinomycetes</taxon>
        <taxon>Micrococcales</taxon>
        <taxon>Micrococcaceae</taxon>
        <taxon>Arthrobacter</taxon>
        <taxon>environmental samples</taxon>
    </lineage>
</organism>
<feature type="region of interest" description="Disordered" evidence="1">
    <location>
        <begin position="1"/>
        <end position="26"/>
    </location>
</feature>
<dbReference type="Gene3D" id="3.20.20.80">
    <property type="entry name" value="Glycosidases"/>
    <property type="match status" value="1"/>
</dbReference>
<reference evidence="2" key="1">
    <citation type="journal article" date="2013" name="Environ. Microbiol.">
        <title>Seasonally variable intestinal metagenomes of the red palm weevil (Rhynchophorus ferrugineus).</title>
        <authorList>
            <person name="Jia S."/>
            <person name="Zhang X."/>
            <person name="Zhang G."/>
            <person name="Yin A."/>
            <person name="Zhang S."/>
            <person name="Li F."/>
            <person name="Wang L."/>
            <person name="Zhao D."/>
            <person name="Yun Q."/>
            <person name="Tala"/>
            <person name="Wang J."/>
            <person name="Sun G."/>
            <person name="Baabdullah M."/>
            <person name="Yu X."/>
            <person name="Hu S."/>
            <person name="Al-Mssallem I.S."/>
            <person name="Yu J."/>
        </authorList>
    </citation>
    <scope>NUCLEOTIDE SEQUENCE</scope>
</reference>
<dbReference type="AlphaFoldDB" id="A0A060CB90"/>